<dbReference type="Proteomes" id="UP001560296">
    <property type="component" value="Unassembled WGS sequence"/>
</dbReference>
<proteinExistence type="predicted"/>
<dbReference type="PROSITE" id="PS51257">
    <property type="entry name" value="PROKAR_LIPOPROTEIN"/>
    <property type="match status" value="1"/>
</dbReference>
<evidence type="ECO:0000313" key="2">
    <source>
        <dbReference type="Proteomes" id="UP001560296"/>
    </source>
</evidence>
<dbReference type="RefSeq" id="WP_369289019.1">
    <property type="nucleotide sequence ID" value="NZ_JBFTEG010000019.1"/>
</dbReference>
<reference evidence="1 2" key="1">
    <citation type="submission" date="2024-07" db="EMBL/GenBank/DDBJ databases">
        <authorList>
            <person name="Li M."/>
        </authorList>
    </citation>
    <scope>NUCLEOTIDE SEQUENCE [LARGE SCALE GENOMIC DNA]</scope>
    <source>
        <strain evidence="1 2">25A3E</strain>
    </source>
</reference>
<keyword evidence="2" id="KW-1185">Reference proteome</keyword>
<gene>
    <name evidence="1" type="ORF">AB5S05_18615</name>
</gene>
<organism evidence="1 2">
    <name type="scientific">Pseudomonas zhanjiangensis</name>
    <dbReference type="NCBI Taxonomy" id="3239015"/>
    <lineage>
        <taxon>Bacteria</taxon>
        <taxon>Pseudomonadati</taxon>
        <taxon>Pseudomonadota</taxon>
        <taxon>Gammaproteobacteria</taxon>
        <taxon>Pseudomonadales</taxon>
        <taxon>Pseudomonadaceae</taxon>
        <taxon>Pseudomonas</taxon>
    </lineage>
</organism>
<accession>A0ABV3YZT7</accession>
<comment type="caution">
    <text evidence="1">The sequence shown here is derived from an EMBL/GenBank/DDBJ whole genome shotgun (WGS) entry which is preliminary data.</text>
</comment>
<dbReference type="EMBL" id="JBFTEG010000019">
    <property type="protein sequence ID" value="MEX6504080.1"/>
    <property type="molecule type" value="Genomic_DNA"/>
</dbReference>
<sequence>MKRFAYLLVLALCAGVTGCTIHHPIDKDYAAYLANNQGESALPKAQSTADYLLAPSTETHHYEFRSALVGHANLWIVDFGKLLDMTLASQDVQRAFDGLKRHDGTSSDAPVLRFELMQYRFEDFRAYVTLKVEVASAGQPQFSKTYQVEGKSQGGKMFWGGAFAMKNAVQQSTKLAVDEILRSFITDFNQLKLAQN</sequence>
<name>A0ABV3YZT7_9PSED</name>
<protein>
    <recommendedName>
        <fullName evidence="3">ABC-type transport auxiliary lipoprotein component domain-containing protein</fullName>
    </recommendedName>
</protein>
<evidence type="ECO:0008006" key="3">
    <source>
        <dbReference type="Google" id="ProtNLM"/>
    </source>
</evidence>
<evidence type="ECO:0000313" key="1">
    <source>
        <dbReference type="EMBL" id="MEX6504080.1"/>
    </source>
</evidence>